<dbReference type="InterPro" id="IPR050155">
    <property type="entry name" value="HAD-like_hydrolase_sf"/>
</dbReference>
<dbReference type="RefSeq" id="WP_200967140.1">
    <property type="nucleotide sequence ID" value="NZ_BMAQ01000030.1"/>
</dbReference>
<dbReference type="GO" id="GO:0006281">
    <property type="term" value="P:DNA repair"/>
    <property type="evidence" value="ECO:0007669"/>
    <property type="project" value="TreeGrafter"/>
</dbReference>
<accession>A0A916VGV3</accession>
<reference evidence="1" key="2">
    <citation type="journal article" date="2021" name="Data Brief">
        <title>Draft genome sequence data of the facultative, thermophilic, xylanolytic bacterium Paenibacillus sp. strain DA-C8.</title>
        <authorList>
            <person name="Chhe C."/>
            <person name="Uke A."/>
            <person name="Baramee S."/>
            <person name="Ungkulpasvich U."/>
            <person name="Tachaapaikoon C."/>
            <person name="Pason P."/>
            <person name="Waeonukul R."/>
            <person name="Ratanakhanokchai K."/>
            <person name="Kosugi A."/>
        </authorList>
    </citation>
    <scope>NUCLEOTIDE SEQUENCE</scope>
    <source>
        <strain evidence="1">DA-C8</strain>
    </source>
</reference>
<dbReference type="Gene3D" id="3.40.50.1000">
    <property type="entry name" value="HAD superfamily/HAD-like"/>
    <property type="match status" value="1"/>
</dbReference>
<dbReference type="EMBL" id="BMAQ01000030">
    <property type="protein sequence ID" value="GFR38931.1"/>
    <property type="molecule type" value="Genomic_DNA"/>
</dbReference>
<evidence type="ECO:0000313" key="2">
    <source>
        <dbReference type="Proteomes" id="UP000654993"/>
    </source>
</evidence>
<dbReference type="SUPFAM" id="SSF56784">
    <property type="entry name" value="HAD-like"/>
    <property type="match status" value="1"/>
</dbReference>
<dbReference type="GO" id="GO:0008967">
    <property type="term" value="F:phosphoglycolate phosphatase activity"/>
    <property type="evidence" value="ECO:0007669"/>
    <property type="project" value="TreeGrafter"/>
</dbReference>
<dbReference type="Proteomes" id="UP000654993">
    <property type="component" value="Unassembled WGS sequence"/>
</dbReference>
<dbReference type="InterPro" id="IPR036412">
    <property type="entry name" value="HAD-like_sf"/>
</dbReference>
<keyword evidence="2" id="KW-1185">Reference proteome</keyword>
<dbReference type="PANTHER" id="PTHR43434:SF1">
    <property type="entry name" value="PHOSPHOGLYCOLATE PHOSPHATASE"/>
    <property type="match status" value="1"/>
</dbReference>
<evidence type="ECO:0008006" key="3">
    <source>
        <dbReference type="Google" id="ProtNLM"/>
    </source>
</evidence>
<gene>
    <name evidence="1" type="ORF">PRECH8_22270</name>
</gene>
<sequence length="278" mass="32003">MNFQTAKVIVFDLDGTLYEDTHHFDYYAKLIEQLLPPDQQSLFAAQYRAALDNQHAVKIGRVYDAIRDLLLVQVDGEVLEAYHWDGTPLSEDSIAELYPEPITLDLTDMVSIGDQWWIPPVIARHMGIPPQLTYEQFEEVRRWMMGPDFIMQPVPGLAEELTRLSRQRKLVLLTNSPQPDGEAILGKLGLSEVFDLKIFMGMKPMESQDHFRRLAERYDCSYDEMISIGDNWLNDIYEPRQLGCKTIFIDWFGTGREDDADAVVGSMREALEILKTLQ</sequence>
<comment type="caution">
    <text evidence="1">The sequence shown here is derived from an EMBL/GenBank/DDBJ whole genome shotgun (WGS) entry which is preliminary data.</text>
</comment>
<proteinExistence type="predicted"/>
<dbReference type="InterPro" id="IPR023214">
    <property type="entry name" value="HAD_sf"/>
</dbReference>
<dbReference type="Pfam" id="PF00702">
    <property type="entry name" value="Hydrolase"/>
    <property type="match status" value="1"/>
</dbReference>
<name>A0A916VGV3_9BACL</name>
<protein>
    <recommendedName>
        <fullName evidence="3">Hydrolase of the HAD superfamily</fullName>
    </recommendedName>
</protein>
<organism evidence="1 2">
    <name type="scientific">Insulibacter thermoxylanivorax</name>
    <dbReference type="NCBI Taxonomy" id="2749268"/>
    <lineage>
        <taxon>Bacteria</taxon>
        <taxon>Bacillati</taxon>
        <taxon>Bacillota</taxon>
        <taxon>Bacilli</taxon>
        <taxon>Bacillales</taxon>
        <taxon>Paenibacillaceae</taxon>
        <taxon>Insulibacter</taxon>
    </lineage>
</organism>
<dbReference type="AlphaFoldDB" id="A0A916VGV3"/>
<evidence type="ECO:0000313" key="1">
    <source>
        <dbReference type="EMBL" id="GFR38931.1"/>
    </source>
</evidence>
<dbReference type="PANTHER" id="PTHR43434">
    <property type="entry name" value="PHOSPHOGLYCOLATE PHOSPHATASE"/>
    <property type="match status" value="1"/>
</dbReference>
<reference evidence="1" key="1">
    <citation type="submission" date="2020-08" db="EMBL/GenBank/DDBJ databases">
        <authorList>
            <person name="Uke A."/>
            <person name="Chhe C."/>
            <person name="Baramee S."/>
            <person name="Kosugi A."/>
        </authorList>
    </citation>
    <scope>NUCLEOTIDE SEQUENCE</scope>
    <source>
        <strain evidence="1">DA-C8</strain>
    </source>
</reference>
<dbReference type="CDD" id="cd01427">
    <property type="entry name" value="HAD_like"/>
    <property type="match status" value="1"/>
</dbReference>